<dbReference type="Proteomes" id="UP000605805">
    <property type="component" value="Unassembled WGS sequence"/>
</dbReference>
<evidence type="ECO:0000313" key="4">
    <source>
        <dbReference type="Proteomes" id="UP000605805"/>
    </source>
</evidence>
<comment type="caution">
    <text evidence="3">The sequence shown here is derived from an EMBL/GenBank/DDBJ whole genome shotgun (WGS) entry which is preliminary data.</text>
</comment>
<dbReference type="InterPro" id="IPR023467">
    <property type="entry name" value="MeTrfase_MtrH/MtxH"/>
</dbReference>
<evidence type="ECO:0008006" key="5">
    <source>
        <dbReference type="Google" id="ProtNLM"/>
    </source>
</evidence>
<evidence type="ECO:0000256" key="1">
    <source>
        <dbReference type="ARBA" id="ARBA00022603"/>
    </source>
</evidence>
<dbReference type="GO" id="GO:0006730">
    <property type="term" value="P:one-carbon metabolic process"/>
    <property type="evidence" value="ECO:0007669"/>
    <property type="project" value="InterPro"/>
</dbReference>
<organism evidence="3 4">
    <name type="scientific">Ignisphaera aggregans</name>
    <dbReference type="NCBI Taxonomy" id="334771"/>
    <lineage>
        <taxon>Archaea</taxon>
        <taxon>Thermoproteota</taxon>
        <taxon>Thermoprotei</taxon>
        <taxon>Desulfurococcales</taxon>
        <taxon>Desulfurococcaceae</taxon>
        <taxon>Ignisphaera</taxon>
    </lineage>
</organism>
<keyword evidence="1" id="KW-0489">Methyltransferase</keyword>
<name>A0A832YYQ9_9CREN</name>
<dbReference type="Pfam" id="PF02007">
    <property type="entry name" value="MtrH"/>
    <property type="match status" value="1"/>
</dbReference>
<gene>
    <name evidence="3" type="ORF">EYH02_01415</name>
</gene>
<sequence length="61" mass="6438">MVYTEYGTLFTAEQKVFEIAGMRIGGQPGENPAILIGSVFYRGDKALINPETGGIAGFSPG</sequence>
<protein>
    <recommendedName>
        <fullName evidence="5">Tetrahydromethanopterin S-methyltransferase subunit H</fullName>
    </recommendedName>
</protein>
<reference evidence="3" key="1">
    <citation type="journal article" date="2020" name="ISME J.">
        <title>Gammaproteobacteria mediating utilization of methyl-, sulfur- and petroleum organic compounds in deep ocean hydrothermal plumes.</title>
        <authorList>
            <person name="Zhou Z."/>
            <person name="Liu Y."/>
            <person name="Pan J."/>
            <person name="Cron B.R."/>
            <person name="Toner B.M."/>
            <person name="Anantharaman K."/>
            <person name="Breier J.A."/>
            <person name="Dick G.J."/>
            <person name="Li M."/>
        </authorList>
    </citation>
    <scope>NUCLEOTIDE SEQUENCE</scope>
    <source>
        <strain evidence="3">SZUA-1435</strain>
    </source>
</reference>
<dbReference type="GO" id="GO:0032259">
    <property type="term" value="P:methylation"/>
    <property type="evidence" value="ECO:0007669"/>
    <property type="project" value="UniProtKB-KW"/>
</dbReference>
<accession>A0A832YYQ9</accession>
<evidence type="ECO:0000256" key="2">
    <source>
        <dbReference type="ARBA" id="ARBA00022679"/>
    </source>
</evidence>
<evidence type="ECO:0000313" key="3">
    <source>
        <dbReference type="EMBL" id="HIP56721.1"/>
    </source>
</evidence>
<dbReference type="EMBL" id="DQTV01000031">
    <property type="protein sequence ID" value="HIP56721.1"/>
    <property type="molecule type" value="Genomic_DNA"/>
</dbReference>
<proteinExistence type="predicted"/>
<keyword evidence="2" id="KW-0808">Transferase</keyword>
<dbReference type="AlphaFoldDB" id="A0A832YYQ9"/>
<dbReference type="GO" id="GO:0008168">
    <property type="term" value="F:methyltransferase activity"/>
    <property type="evidence" value="ECO:0007669"/>
    <property type="project" value="UniProtKB-KW"/>
</dbReference>